<comment type="caution">
    <text evidence="2">The sequence shown here is derived from an EMBL/GenBank/DDBJ whole genome shotgun (WGS) entry which is preliminary data.</text>
</comment>
<evidence type="ECO:0000313" key="3">
    <source>
        <dbReference type="Proteomes" id="UP001146793"/>
    </source>
</evidence>
<protein>
    <submittedName>
        <fullName evidence="2">Uncharacterized protein</fullName>
    </submittedName>
</protein>
<feature type="region of interest" description="Disordered" evidence="1">
    <location>
        <begin position="81"/>
        <end position="100"/>
    </location>
</feature>
<accession>A0AAV7Z1J6</accession>
<sequence>MDFSKETKQHLDQYELFKAKGVFGEESNNLIEAKANYITAVEHLIMAAQLEKDQKKKKLYEEKAKIIVSYTEEIKKKIENKNKPKLKPKTSKVLENNDLKKEKKMDRKLYQIRENAFVSSKVLGKSMNKTKKQQKKSKKQSKKKHKKQKKPDVQISEDYTIPLPQLNTDSRNINYPYQQQMFFNQINQGPLNNNHIFNNQMYYQQPQNFNFPQNNMNQSAQVPDQNGSGLNNNHSTQN</sequence>
<evidence type="ECO:0000313" key="2">
    <source>
        <dbReference type="EMBL" id="KAJ3433923.1"/>
    </source>
</evidence>
<gene>
    <name evidence="2" type="ORF">M0812_19979</name>
</gene>
<evidence type="ECO:0000256" key="1">
    <source>
        <dbReference type="SAM" id="MobiDB-lite"/>
    </source>
</evidence>
<feature type="compositionally biased region" description="Polar residues" evidence="1">
    <location>
        <begin position="219"/>
        <end position="238"/>
    </location>
</feature>
<dbReference type="AlphaFoldDB" id="A0AAV7Z1J6"/>
<dbReference type="EMBL" id="JANTQA010000045">
    <property type="protein sequence ID" value="KAJ3433923.1"/>
    <property type="molecule type" value="Genomic_DNA"/>
</dbReference>
<proteinExistence type="predicted"/>
<feature type="region of interest" description="Disordered" evidence="1">
    <location>
        <begin position="121"/>
        <end position="159"/>
    </location>
</feature>
<dbReference type="Proteomes" id="UP001146793">
    <property type="component" value="Unassembled WGS sequence"/>
</dbReference>
<name>A0AAV7Z1J6_9EUKA</name>
<dbReference type="InterPro" id="IPR036181">
    <property type="entry name" value="MIT_dom_sf"/>
</dbReference>
<dbReference type="SUPFAM" id="SSF116846">
    <property type="entry name" value="MIT domain"/>
    <property type="match status" value="1"/>
</dbReference>
<dbReference type="Gene3D" id="1.20.58.80">
    <property type="entry name" value="Phosphotransferase system, lactose/cellobiose-type IIA subunit"/>
    <property type="match status" value="1"/>
</dbReference>
<feature type="compositionally biased region" description="Basic residues" evidence="1">
    <location>
        <begin position="128"/>
        <end position="149"/>
    </location>
</feature>
<feature type="region of interest" description="Disordered" evidence="1">
    <location>
        <begin position="207"/>
        <end position="238"/>
    </location>
</feature>
<reference evidence="2" key="1">
    <citation type="submission" date="2022-08" db="EMBL/GenBank/DDBJ databases">
        <title>Novel sulphate-reducing endosymbionts in the free-living metamonad Anaeramoeba.</title>
        <authorList>
            <person name="Jerlstrom-Hultqvist J."/>
            <person name="Cepicka I."/>
            <person name="Gallot-Lavallee L."/>
            <person name="Salas-Leiva D."/>
            <person name="Curtis B.A."/>
            <person name="Zahonova K."/>
            <person name="Pipaliya S."/>
            <person name="Dacks J."/>
            <person name="Roger A.J."/>
        </authorList>
    </citation>
    <scope>NUCLEOTIDE SEQUENCE</scope>
    <source>
        <strain evidence="2">Busselton2</strain>
    </source>
</reference>
<organism evidence="2 3">
    <name type="scientific">Anaeramoeba flamelloides</name>
    <dbReference type="NCBI Taxonomy" id="1746091"/>
    <lineage>
        <taxon>Eukaryota</taxon>
        <taxon>Metamonada</taxon>
        <taxon>Anaeramoebidae</taxon>
        <taxon>Anaeramoeba</taxon>
    </lineage>
</organism>
<feature type="compositionally biased region" description="Low complexity" evidence="1">
    <location>
        <begin position="207"/>
        <end position="218"/>
    </location>
</feature>